<name>A0A660E7K2_9LACO</name>
<evidence type="ECO:0000256" key="1">
    <source>
        <dbReference type="ARBA" id="ARBA00000085"/>
    </source>
</evidence>
<evidence type="ECO:0000256" key="5">
    <source>
        <dbReference type="ARBA" id="ARBA00023012"/>
    </source>
</evidence>
<dbReference type="GO" id="GO:0000155">
    <property type="term" value="F:phosphorelay sensor kinase activity"/>
    <property type="evidence" value="ECO:0007669"/>
    <property type="project" value="InterPro"/>
</dbReference>
<dbReference type="PANTHER" id="PTHR24421">
    <property type="entry name" value="NITRATE/NITRITE SENSOR PROTEIN NARX-RELATED"/>
    <property type="match status" value="1"/>
</dbReference>
<dbReference type="AlphaFoldDB" id="A0A660E7K2"/>
<keyword evidence="4" id="KW-0418">Kinase</keyword>
<evidence type="ECO:0000256" key="4">
    <source>
        <dbReference type="ARBA" id="ARBA00022777"/>
    </source>
</evidence>
<dbReference type="PANTHER" id="PTHR24421:SF62">
    <property type="entry name" value="SENSORY TRANSDUCTION HISTIDINE KINASE"/>
    <property type="match status" value="1"/>
</dbReference>
<evidence type="ECO:0000256" key="2">
    <source>
        <dbReference type="ARBA" id="ARBA00012438"/>
    </source>
</evidence>
<dbReference type="RefSeq" id="WP_130852010.1">
    <property type="nucleotide sequence ID" value="NZ_UYIG01000130.1"/>
</dbReference>
<dbReference type="SUPFAM" id="SSF55874">
    <property type="entry name" value="ATPase domain of HSP90 chaperone/DNA topoisomerase II/histidine kinase"/>
    <property type="match status" value="1"/>
</dbReference>
<dbReference type="OrthoDB" id="9781904at2"/>
<sequence length="222" mass="24555">MAYKQLEASTARNERERMARELHDTLTQGLAGVVMQLEAADDLLDNDQVDRAKPIIKRSVTIARKTLQESRLTITDLRSASEGDLAGRVQLLTETFQKNYGLTVQTKLPDLPVFSPNVLTEVSRCLSEALTNVVKHAQTDTVIIRGQRQADQYQVQVVDFGQGFKLSLRQPAGHFGLVGLRERMAAINGQVQLTSEPGEGTTVTFLIPIKEGISHDKSDVSR</sequence>
<keyword evidence="5" id="KW-0902">Two-component regulatory system</keyword>
<dbReference type="Gene3D" id="1.20.5.1930">
    <property type="match status" value="1"/>
</dbReference>
<dbReference type="EC" id="2.7.13.3" evidence="2"/>
<dbReference type="Pfam" id="PF02518">
    <property type="entry name" value="HATPase_c"/>
    <property type="match status" value="1"/>
</dbReference>
<dbReference type="PROSITE" id="PS50109">
    <property type="entry name" value="HIS_KIN"/>
    <property type="match status" value="1"/>
</dbReference>
<evidence type="ECO:0000313" key="7">
    <source>
        <dbReference type="EMBL" id="VDG29118.1"/>
    </source>
</evidence>
<feature type="domain" description="Histidine kinase" evidence="6">
    <location>
        <begin position="17"/>
        <end position="211"/>
    </location>
</feature>
<protein>
    <recommendedName>
        <fullName evidence="2">histidine kinase</fullName>
        <ecNumber evidence="2">2.7.13.3</ecNumber>
    </recommendedName>
</protein>
<dbReference type="Pfam" id="PF07730">
    <property type="entry name" value="HisKA_3"/>
    <property type="match status" value="1"/>
</dbReference>
<dbReference type="InterPro" id="IPR003594">
    <property type="entry name" value="HATPase_dom"/>
</dbReference>
<evidence type="ECO:0000313" key="8">
    <source>
        <dbReference type="Proteomes" id="UP000289996"/>
    </source>
</evidence>
<evidence type="ECO:0000256" key="3">
    <source>
        <dbReference type="ARBA" id="ARBA00022679"/>
    </source>
</evidence>
<dbReference type="SMART" id="SM00387">
    <property type="entry name" value="HATPase_c"/>
    <property type="match status" value="1"/>
</dbReference>
<reference evidence="7 8" key="1">
    <citation type="submission" date="2018-11" db="EMBL/GenBank/DDBJ databases">
        <authorList>
            <person name="Wuyts S."/>
        </authorList>
    </citation>
    <scope>NUCLEOTIDE SEQUENCE [LARGE SCALE GENOMIC DNA]</scope>
    <source>
        <strain evidence="7">Lactobacillus mudanjiangensis AMBF249</strain>
    </source>
</reference>
<accession>A0A660E7K2</accession>
<dbReference type="Gene3D" id="3.30.565.10">
    <property type="entry name" value="Histidine kinase-like ATPase, C-terminal domain"/>
    <property type="match status" value="1"/>
</dbReference>
<dbReference type="InterPro" id="IPR005467">
    <property type="entry name" value="His_kinase_dom"/>
</dbReference>
<dbReference type="CDD" id="cd16917">
    <property type="entry name" value="HATPase_UhpB-NarQ-NarX-like"/>
    <property type="match status" value="1"/>
</dbReference>
<evidence type="ECO:0000259" key="6">
    <source>
        <dbReference type="PROSITE" id="PS50109"/>
    </source>
</evidence>
<proteinExistence type="predicted"/>
<comment type="catalytic activity">
    <reaction evidence="1">
        <text>ATP + protein L-histidine = ADP + protein N-phospho-L-histidine.</text>
        <dbReference type="EC" id="2.7.13.3"/>
    </reaction>
</comment>
<dbReference type="Proteomes" id="UP000289996">
    <property type="component" value="Unassembled WGS sequence"/>
</dbReference>
<dbReference type="EMBL" id="UYIG01000130">
    <property type="protein sequence ID" value="VDG29118.1"/>
    <property type="molecule type" value="Genomic_DNA"/>
</dbReference>
<dbReference type="InterPro" id="IPR050482">
    <property type="entry name" value="Sensor_HK_TwoCompSys"/>
</dbReference>
<gene>
    <name evidence="7" type="ORF">MUDAN_MDHGFNIF_00800</name>
</gene>
<dbReference type="GO" id="GO:0046983">
    <property type="term" value="F:protein dimerization activity"/>
    <property type="evidence" value="ECO:0007669"/>
    <property type="project" value="InterPro"/>
</dbReference>
<dbReference type="InterPro" id="IPR011712">
    <property type="entry name" value="Sig_transdc_His_kin_sub3_dim/P"/>
</dbReference>
<keyword evidence="3" id="KW-0808">Transferase</keyword>
<dbReference type="InterPro" id="IPR036890">
    <property type="entry name" value="HATPase_C_sf"/>
</dbReference>
<keyword evidence="8" id="KW-1185">Reference proteome</keyword>
<organism evidence="7 8">
    <name type="scientific">Lactiplantibacillus mudanjiangensis</name>
    <dbReference type="NCBI Taxonomy" id="1296538"/>
    <lineage>
        <taxon>Bacteria</taxon>
        <taxon>Bacillati</taxon>
        <taxon>Bacillota</taxon>
        <taxon>Bacilli</taxon>
        <taxon>Lactobacillales</taxon>
        <taxon>Lactobacillaceae</taxon>
        <taxon>Lactiplantibacillus</taxon>
    </lineage>
</organism>
<dbReference type="GO" id="GO:0016020">
    <property type="term" value="C:membrane"/>
    <property type="evidence" value="ECO:0007669"/>
    <property type="project" value="InterPro"/>
</dbReference>